<dbReference type="AlphaFoldDB" id="A0A6A6VWE0"/>
<dbReference type="GeneID" id="54480377"/>
<feature type="region of interest" description="Disordered" evidence="10">
    <location>
        <begin position="1"/>
        <end position="20"/>
    </location>
</feature>
<evidence type="ECO:0000256" key="10">
    <source>
        <dbReference type="SAM" id="MobiDB-lite"/>
    </source>
</evidence>
<feature type="region of interest" description="Disordered" evidence="10">
    <location>
        <begin position="78"/>
        <end position="103"/>
    </location>
</feature>
<feature type="region of interest" description="Disordered" evidence="10">
    <location>
        <begin position="116"/>
        <end position="174"/>
    </location>
</feature>
<feature type="compositionally biased region" description="Polar residues" evidence="10">
    <location>
        <begin position="116"/>
        <end position="125"/>
    </location>
</feature>
<organism evidence="11 12">
    <name type="scientific">Pseudovirgaria hyperparasitica</name>
    <dbReference type="NCBI Taxonomy" id="470096"/>
    <lineage>
        <taxon>Eukaryota</taxon>
        <taxon>Fungi</taxon>
        <taxon>Dikarya</taxon>
        <taxon>Ascomycota</taxon>
        <taxon>Pezizomycotina</taxon>
        <taxon>Dothideomycetes</taxon>
        <taxon>Dothideomycetes incertae sedis</taxon>
        <taxon>Acrospermales</taxon>
        <taxon>Acrospermaceae</taxon>
        <taxon>Pseudovirgaria</taxon>
    </lineage>
</organism>
<dbReference type="GO" id="GO:0035267">
    <property type="term" value="C:NuA4 histone acetyltransferase complex"/>
    <property type="evidence" value="ECO:0007669"/>
    <property type="project" value="UniProtKB-UniRule"/>
</dbReference>
<feature type="compositionally biased region" description="Low complexity" evidence="10">
    <location>
        <begin position="126"/>
        <end position="138"/>
    </location>
</feature>
<dbReference type="OrthoDB" id="440324at2759"/>
<evidence type="ECO:0000256" key="5">
    <source>
        <dbReference type="ARBA" id="ARBA00023015"/>
    </source>
</evidence>
<comment type="function">
    <text evidence="9">Component of the NuA4 histone acetyltransferase complex which is involved in transcriptional activation of selected genes principally by acetylation of nucleosomal histone H4 and H2A. The NuA4 complex is also involved in DNA repair.</text>
</comment>
<keyword evidence="4 9" id="KW-0156">Chromatin regulator</keyword>
<proteinExistence type="inferred from homology"/>
<keyword evidence="8 9" id="KW-0539">Nucleus</keyword>
<dbReference type="Pfam" id="PF09340">
    <property type="entry name" value="NuA4"/>
    <property type="match status" value="1"/>
</dbReference>
<dbReference type="EMBL" id="ML996581">
    <property type="protein sequence ID" value="KAF2754169.1"/>
    <property type="molecule type" value="Genomic_DNA"/>
</dbReference>
<evidence type="ECO:0000256" key="9">
    <source>
        <dbReference type="RuleBase" id="RU368022"/>
    </source>
</evidence>
<dbReference type="GO" id="GO:0006281">
    <property type="term" value="P:DNA repair"/>
    <property type="evidence" value="ECO:0007669"/>
    <property type="project" value="UniProtKB-UniRule"/>
</dbReference>
<feature type="compositionally biased region" description="Low complexity" evidence="10">
    <location>
        <begin position="79"/>
        <end position="91"/>
    </location>
</feature>
<keyword evidence="7 9" id="KW-0804">Transcription</keyword>
<keyword evidence="5 9" id="KW-0805">Transcription regulation</keyword>
<sequence>MMSENAPPTQATATNTEAQRGMPYYEQLTRELKKLLSTKRALDQERASLDEHIYKLETAYLEETTAGNIIKGFDNYIKGTTSSTATTAGTSSRRRGGINDADRIFSRSSTNFARAQSLSAESGMTTPSAGAATPASVGVDGGMKKENKKKKKGGSGVGEDDEGGKAKRTKIAYA</sequence>
<dbReference type="GO" id="GO:0006325">
    <property type="term" value="P:chromatin organization"/>
    <property type="evidence" value="ECO:0007669"/>
    <property type="project" value="UniProtKB-KW"/>
</dbReference>
<evidence type="ECO:0000256" key="2">
    <source>
        <dbReference type="ARBA" id="ARBA00010916"/>
    </source>
</evidence>
<keyword evidence="9" id="KW-0227">DNA damage</keyword>
<comment type="similarity">
    <text evidence="2 9">Belongs to the EAF6 family.</text>
</comment>
<evidence type="ECO:0000256" key="7">
    <source>
        <dbReference type="ARBA" id="ARBA00023163"/>
    </source>
</evidence>
<dbReference type="RefSeq" id="XP_033596620.1">
    <property type="nucleotide sequence ID" value="XM_033739323.1"/>
</dbReference>
<protein>
    <recommendedName>
        <fullName evidence="3 9">Chromatin modification-related protein EAF6</fullName>
    </recommendedName>
</protein>
<gene>
    <name evidence="11" type="ORF">EJ05DRAFT_150938</name>
</gene>
<evidence type="ECO:0000256" key="8">
    <source>
        <dbReference type="ARBA" id="ARBA00023242"/>
    </source>
</evidence>
<evidence type="ECO:0000256" key="3">
    <source>
        <dbReference type="ARBA" id="ARBA00018504"/>
    </source>
</evidence>
<comment type="subunit">
    <text evidence="9">Component of the NuA4 histone acetyltransferase complex.</text>
</comment>
<keyword evidence="12" id="KW-1185">Reference proteome</keyword>
<dbReference type="InterPro" id="IPR015418">
    <property type="entry name" value="Eaf6"/>
</dbReference>
<accession>A0A6A6VWE0</accession>
<dbReference type="Proteomes" id="UP000799437">
    <property type="component" value="Unassembled WGS sequence"/>
</dbReference>
<name>A0A6A6VWE0_9PEZI</name>
<dbReference type="GO" id="GO:0005634">
    <property type="term" value="C:nucleus"/>
    <property type="evidence" value="ECO:0007669"/>
    <property type="project" value="UniProtKB-SubCell"/>
</dbReference>
<feature type="compositionally biased region" description="Low complexity" evidence="10">
    <location>
        <begin position="1"/>
        <end position="19"/>
    </location>
</feature>
<evidence type="ECO:0000256" key="1">
    <source>
        <dbReference type="ARBA" id="ARBA00004123"/>
    </source>
</evidence>
<evidence type="ECO:0000256" key="6">
    <source>
        <dbReference type="ARBA" id="ARBA00023054"/>
    </source>
</evidence>
<comment type="subcellular location">
    <subcellularLocation>
        <location evidence="1 9">Nucleus</location>
    </subcellularLocation>
</comment>
<dbReference type="PANTHER" id="PTHR13476">
    <property type="entry name" value="CHROMATIN MODIFICATION-RELATED PROTEIN MEAF6"/>
    <property type="match status" value="1"/>
</dbReference>
<evidence type="ECO:0000313" key="11">
    <source>
        <dbReference type="EMBL" id="KAF2754169.1"/>
    </source>
</evidence>
<evidence type="ECO:0000313" key="12">
    <source>
        <dbReference type="Proteomes" id="UP000799437"/>
    </source>
</evidence>
<keyword evidence="6" id="KW-0175">Coiled coil</keyword>
<evidence type="ECO:0000256" key="4">
    <source>
        <dbReference type="ARBA" id="ARBA00022853"/>
    </source>
</evidence>
<reference evidence="11" key="1">
    <citation type="journal article" date="2020" name="Stud. Mycol.">
        <title>101 Dothideomycetes genomes: a test case for predicting lifestyles and emergence of pathogens.</title>
        <authorList>
            <person name="Haridas S."/>
            <person name="Albert R."/>
            <person name="Binder M."/>
            <person name="Bloem J."/>
            <person name="Labutti K."/>
            <person name="Salamov A."/>
            <person name="Andreopoulos B."/>
            <person name="Baker S."/>
            <person name="Barry K."/>
            <person name="Bills G."/>
            <person name="Bluhm B."/>
            <person name="Cannon C."/>
            <person name="Castanera R."/>
            <person name="Culley D."/>
            <person name="Daum C."/>
            <person name="Ezra D."/>
            <person name="Gonzalez J."/>
            <person name="Henrissat B."/>
            <person name="Kuo A."/>
            <person name="Liang C."/>
            <person name="Lipzen A."/>
            <person name="Lutzoni F."/>
            <person name="Magnuson J."/>
            <person name="Mondo S."/>
            <person name="Nolan M."/>
            <person name="Ohm R."/>
            <person name="Pangilinan J."/>
            <person name="Park H.-J."/>
            <person name="Ramirez L."/>
            <person name="Alfaro M."/>
            <person name="Sun H."/>
            <person name="Tritt A."/>
            <person name="Yoshinaga Y."/>
            <person name="Zwiers L.-H."/>
            <person name="Turgeon B."/>
            <person name="Goodwin S."/>
            <person name="Spatafora J."/>
            <person name="Crous P."/>
            <person name="Grigoriev I."/>
        </authorList>
    </citation>
    <scope>NUCLEOTIDE SEQUENCE</scope>
    <source>
        <strain evidence="11">CBS 121739</strain>
    </source>
</reference>
<keyword evidence="9" id="KW-0234">DNA repair</keyword>